<proteinExistence type="predicted"/>
<keyword evidence="2" id="KW-1185">Reference proteome</keyword>
<dbReference type="AlphaFoldDB" id="A0AAN9TDH4"/>
<evidence type="ECO:0000313" key="2">
    <source>
        <dbReference type="Proteomes" id="UP001367676"/>
    </source>
</evidence>
<dbReference type="EMBL" id="JBBCAQ010000032">
    <property type="protein sequence ID" value="KAK7584120.1"/>
    <property type="molecule type" value="Genomic_DNA"/>
</dbReference>
<reference evidence="1 2" key="1">
    <citation type="submission" date="2024-03" db="EMBL/GenBank/DDBJ databases">
        <title>Adaptation during the transition from Ophiocordyceps entomopathogen to insect associate is accompanied by gene loss and intensified selection.</title>
        <authorList>
            <person name="Ward C.M."/>
            <person name="Onetto C.A."/>
            <person name="Borneman A.R."/>
        </authorList>
    </citation>
    <scope>NUCLEOTIDE SEQUENCE [LARGE SCALE GENOMIC DNA]</scope>
    <source>
        <strain evidence="1">AWRI1</strain>
        <tissue evidence="1">Single Adult Female</tissue>
    </source>
</reference>
<evidence type="ECO:0000313" key="1">
    <source>
        <dbReference type="EMBL" id="KAK7584120.1"/>
    </source>
</evidence>
<protein>
    <submittedName>
        <fullName evidence="1">Uncharacterized protein</fullName>
    </submittedName>
</protein>
<gene>
    <name evidence="1" type="ORF">V9T40_005083</name>
</gene>
<accession>A0AAN9TDH4</accession>
<organism evidence="1 2">
    <name type="scientific">Parthenolecanium corni</name>
    <dbReference type="NCBI Taxonomy" id="536013"/>
    <lineage>
        <taxon>Eukaryota</taxon>
        <taxon>Metazoa</taxon>
        <taxon>Ecdysozoa</taxon>
        <taxon>Arthropoda</taxon>
        <taxon>Hexapoda</taxon>
        <taxon>Insecta</taxon>
        <taxon>Pterygota</taxon>
        <taxon>Neoptera</taxon>
        <taxon>Paraneoptera</taxon>
        <taxon>Hemiptera</taxon>
        <taxon>Sternorrhyncha</taxon>
        <taxon>Coccoidea</taxon>
        <taxon>Coccidae</taxon>
        <taxon>Parthenolecanium</taxon>
    </lineage>
</organism>
<sequence length="68" mass="7401">MVDRGIQGSHDCGAYRPYRCALKNGSKPASECVPSCRWKVFGKVVEILSSLSSGAGDMMVFLMMTLVQ</sequence>
<dbReference type="Proteomes" id="UP001367676">
    <property type="component" value="Unassembled WGS sequence"/>
</dbReference>
<name>A0AAN9TDH4_9HEMI</name>
<comment type="caution">
    <text evidence="1">The sequence shown here is derived from an EMBL/GenBank/DDBJ whole genome shotgun (WGS) entry which is preliminary data.</text>
</comment>